<dbReference type="RefSeq" id="WP_349296742.1">
    <property type="nucleotide sequence ID" value="NZ_JBEDNQ010000001.1"/>
</dbReference>
<evidence type="ECO:0000313" key="2">
    <source>
        <dbReference type="Proteomes" id="UP001494902"/>
    </source>
</evidence>
<dbReference type="PANTHER" id="PTHR31299:SF0">
    <property type="entry name" value="ESTERASE, PUTATIVE (AFU_ORTHOLOGUE AFUA_1G05850)-RELATED"/>
    <property type="match status" value="1"/>
</dbReference>
<dbReference type="Proteomes" id="UP001494902">
    <property type="component" value="Unassembled WGS sequence"/>
</dbReference>
<dbReference type="Pfam" id="PF05139">
    <property type="entry name" value="Erythro_esteras"/>
    <property type="match status" value="1"/>
</dbReference>
<organism evidence="1 2">
    <name type="scientific">Pseudonocardia nematodicida</name>
    <dbReference type="NCBI Taxonomy" id="1206997"/>
    <lineage>
        <taxon>Bacteria</taxon>
        <taxon>Bacillati</taxon>
        <taxon>Actinomycetota</taxon>
        <taxon>Actinomycetes</taxon>
        <taxon>Pseudonocardiales</taxon>
        <taxon>Pseudonocardiaceae</taxon>
        <taxon>Pseudonocardia</taxon>
    </lineage>
</organism>
<proteinExistence type="predicted"/>
<protein>
    <submittedName>
        <fullName evidence="1">Erythromycin esterase family protein</fullName>
    </submittedName>
</protein>
<comment type="caution">
    <text evidence="1">The sequence shown here is derived from an EMBL/GenBank/DDBJ whole genome shotgun (WGS) entry which is preliminary data.</text>
</comment>
<reference evidence="1 2" key="1">
    <citation type="submission" date="2024-03" db="EMBL/GenBank/DDBJ databases">
        <title>Draft genome sequence of Pseudonocardia nematodicida JCM 31783.</title>
        <authorList>
            <person name="Butdee W."/>
            <person name="Duangmal K."/>
        </authorList>
    </citation>
    <scope>NUCLEOTIDE SEQUENCE [LARGE SCALE GENOMIC DNA]</scope>
    <source>
        <strain evidence="1 2">JCM 31783</strain>
    </source>
</reference>
<dbReference type="Gene3D" id="1.20.1440.30">
    <property type="entry name" value="Biosynthetic Protein domain"/>
    <property type="match status" value="1"/>
</dbReference>
<sequence length="367" mass="40444">MDQVSQPHAGDCLAALTVDDYVAGGPGELDEIMTAGFSHDLGAAPSNRELVSWMRRWNAERDPVDRLRFLGIDAPTELTRTPPPRATLLTAHDYLASHLDDPDLLPADATTIDRLLGEDDRWTSFEAMTNAHDSIGRTAEAVELRLLAEEMLGLLDSESPHLVAATSATAWNRARLHARSAAWLLRYHATMAEDSPRRMSRLSGQRDAMMAANLITLGEEELDRGPTLLFAHNSHLQRWPSTMQLEWEPFTEAMRWWSAGSIVATRLGERYVWVAMTVGRGPERGLEAPAADTLEGELDAITEGPVLVDARRLGTALQAAGRKLAPRTDTTTDQGYVGFDPDHLGDVDGIIHVERIGPMIPQPAFHR</sequence>
<dbReference type="Gene3D" id="3.30.1870.10">
    <property type="entry name" value="EreA-like, domain 2"/>
    <property type="match status" value="1"/>
</dbReference>
<dbReference type="Gene3D" id="3.40.1660.10">
    <property type="entry name" value="EreA-like (biosynthetic domain)"/>
    <property type="match status" value="1"/>
</dbReference>
<evidence type="ECO:0000313" key="1">
    <source>
        <dbReference type="EMBL" id="MEQ3549674.1"/>
    </source>
</evidence>
<dbReference type="EMBL" id="JBEDNQ010000001">
    <property type="protein sequence ID" value="MEQ3549674.1"/>
    <property type="molecule type" value="Genomic_DNA"/>
</dbReference>
<accession>A0ABV1K5E3</accession>
<name>A0ABV1K5E3_9PSEU</name>
<dbReference type="SUPFAM" id="SSF159501">
    <property type="entry name" value="EreA/ChaN-like"/>
    <property type="match status" value="1"/>
</dbReference>
<dbReference type="PANTHER" id="PTHR31299">
    <property type="entry name" value="ESTERASE, PUTATIVE (AFU_ORTHOLOGUE AFUA_1G05850)-RELATED"/>
    <property type="match status" value="1"/>
</dbReference>
<dbReference type="InterPro" id="IPR052036">
    <property type="entry name" value="Hydrolase/PRTase-associated"/>
</dbReference>
<dbReference type="CDD" id="cd14728">
    <property type="entry name" value="Ere-like"/>
    <property type="match status" value="1"/>
</dbReference>
<dbReference type="InterPro" id="IPR007815">
    <property type="entry name" value="Emycin_Estase"/>
</dbReference>
<gene>
    <name evidence="1" type="ORF">WIS52_04235</name>
</gene>
<keyword evidence="2" id="KW-1185">Reference proteome</keyword>